<gene>
    <name evidence="10" type="primary">ecfA2</name>
    <name evidence="10" type="ORF">Firmicute1046_0950</name>
</gene>
<dbReference type="NCBIfam" id="TIGR04521">
    <property type="entry name" value="ECF_ATPase_2"/>
    <property type="match status" value="1"/>
</dbReference>
<dbReference type="PANTHER" id="PTHR43553">
    <property type="entry name" value="HEAVY METAL TRANSPORTER"/>
    <property type="match status" value="1"/>
</dbReference>
<comment type="similarity">
    <text evidence="8">Belongs to the ABC transporter superfamily. Energy-coupling factor EcfA family.</text>
</comment>
<dbReference type="Pfam" id="PF00005">
    <property type="entry name" value="ABC_tran"/>
    <property type="match status" value="1"/>
</dbReference>
<evidence type="ECO:0000256" key="3">
    <source>
        <dbReference type="ARBA" id="ARBA00022475"/>
    </source>
</evidence>
<comment type="function">
    <text evidence="8">ATP-binding (A) component of a common energy-coupling factor (ECF) ABC-transporter complex.</text>
</comment>
<evidence type="ECO:0000256" key="4">
    <source>
        <dbReference type="ARBA" id="ARBA00022741"/>
    </source>
</evidence>
<dbReference type="PROSITE" id="PS50893">
    <property type="entry name" value="ABC_TRANSPORTER_2"/>
    <property type="match status" value="1"/>
</dbReference>
<dbReference type="SMART" id="SM00382">
    <property type="entry name" value="AAA"/>
    <property type="match status" value="1"/>
</dbReference>
<dbReference type="Gene3D" id="3.40.50.300">
    <property type="entry name" value="P-loop containing nucleotide triphosphate hydrolases"/>
    <property type="match status" value="1"/>
</dbReference>
<dbReference type="EC" id="7.-.-.-" evidence="8"/>
<keyword evidence="3 8" id="KW-1003">Cell membrane</keyword>
<feature type="domain" description="ABC transporter" evidence="9">
    <location>
        <begin position="2"/>
        <end position="243"/>
    </location>
</feature>
<dbReference type="InterPro" id="IPR015856">
    <property type="entry name" value="ABC_transpr_CbiO/EcfA_su"/>
</dbReference>
<evidence type="ECO:0000256" key="6">
    <source>
        <dbReference type="ARBA" id="ARBA00022967"/>
    </source>
</evidence>
<keyword evidence="4 8" id="KW-0547">Nucleotide-binding</keyword>
<keyword evidence="2 8" id="KW-0813">Transport</keyword>
<dbReference type="PROSITE" id="PS00211">
    <property type="entry name" value="ABC_TRANSPORTER_1"/>
    <property type="match status" value="1"/>
</dbReference>
<organism evidence="10">
    <name type="scientific">uncultured Bacillota bacterium</name>
    <dbReference type="NCBI Taxonomy" id="344338"/>
    <lineage>
        <taxon>Bacteria</taxon>
        <taxon>Bacillati</taxon>
        <taxon>Bacillota</taxon>
        <taxon>environmental samples</taxon>
    </lineage>
</organism>
<reference evidence="10" key="1">
    <citation type="journal article" date="2020" name="J. ISSAAS">
        <title>Lactobacilli and other gastrointestinal microbiota of Peromyscus leucopus, reservoir host for agents of Lyme disease and other zoonoses in North America.</title>
        <authorList>
            <person name="Milovic A."/>
            <person name="Bassam K."/>
            <person name="Shao H."/>
            <person name="Chatzistamou I."/>
            <person name="Tufts D.M."/>
            <person name="Diuk-Wasser M."/>
            <person name="Barbour A.G."/>
        </authorList>
    </citation>
    <scope>NUCLEOTIDE SEQUENCE</scope>
    <source>
        <strain evidence="10">LL40</strain>
    </source>
</reference>
<dbReference type="InterPro" id="IPR017871">
    <property type="entry name" value="ABC_transporter-like_CS"/>
</dbReference>
<evidence type="ECO:0000256" key="2">
    <source>
        <dbReference type="ARBA" id="ARBA00022448"/>
    </source>
</evidence>
<evidence type="ECO:0000256" key="5">
    <source>
        <dbReference type="ARBA" id="ARBA00022840"/>
    </source>
</evidence>
<dbReference type="InterPro" id="IPR050095">
    <property type="entry name" value="ECF_ABC_transporter_ATP-bd"/>
</dbReference>
<keyword evidence="5 8" id="KW-0067">ATP-binding</keyword>
<evidence type="ECO:0000256" key="7">
    <source>
        <dbReference type="ARBA" id="ARBA00023136"/>
    </source>
</evidence>
<accession>A0A650EML9</accession>
<dbReference type="GO" id="GO:0005524">
    <property type="term" value="F:ATP binding"/>
    <property type="evidence" value="ECO:0007669"/>
    <property type="project" value="UniProtKB-UniRule"/>
</dbReference>
<dbReference type="EMBL" id="MN577573">
    <property type="protein sequence ID" value="QGT51019.1"/>
    <property type="molecule type" value="Genomic_DNA"/>
</dbReference>
<dbReference type="NCBIfam" id="NF010158">
    <property type="entry name" value="PRK13637.1"/>
    <property type="match status" value="1"/>
</dbReference>
<proteinExistence type="inferred from homology"/>
<dbReference type="GO" id="GO:0016887">
    <property type="term" value="F:ATP hydrolysis activity"/>
    <property type="evidence" value="ECO:0007669"/>
    <property type="project" value="InterPro"/>
</dbReference>
<keyword evidence="10" id="KW-0378">Hydrolase</keyword>
<keyword evidence="6" id="KW-1278">Translocase</keyword>
<dbReference type="CDD" id="cd03225">
    <property type="entry name" value="ABC_cobalt_CbiO_domain1"/>
    <property type="match status" value="1"/>
</dbReference>
<dbReference type="AlphaFoldDB" id="A0A650EML9"/>
<comment type="subcellular location">
    <subcellularLocation>
        <location evidence="1 8">Cell membrane</location>
        <topology evidence="1 8">Peripheral membrane protein</topology>
    </subcellularLocation>
</comment>
<dbReference type="InterPro" id="IPR027417">
    <property type="entry name" value="P-loop_NTPase"/>
</dbReference>
<dbReference type="FunFam" id="3.40.50.300:FF:000224">
    <property type="entry name" value="Energy-coupling factor transporter ATP-binding protein EcfA"/>
    <property type="match status" value="1"/>
</dbReference>
<dbReference type="InterPro" id="IPR003439">
    <property type="entry name" value="ABC_transporter-like_ATP-bd"/>
</dbReference>
<evidence type="ECO:0000313" key="10">
    <source>
        <dbReference type="EMBL" id="QGT51019.1"/>
    </source>
</evidence>
<dbReference type="PANTHER" id="PTHR43553:SF27">
    <property type="entry name" value="ENERGY-COUPLING FACTOR TRANSPORTER ATP-BINDING PROTEIN ECFA2"/>
    <property type="match status" value="1"/>
</dbReference>
<dbReference type="GO" id="GO:0042626">
    <property type="term" value="F:ATPase-coupled transmembrane transporter activity"/>
    <property type="evidence" value="ECO:0007669"/>
    <property type="project" value="TreeGrafter"/>
</dbReference>
<dbReference type="GO" id="GO:0043190">
    <property type="term" value="C:ATP-binding cassette (ABC) transporter complex"/>
    <property type="evidence" value="ECO:0007669"/>
    <property type="project" value="TreeGrafter"/>
</dbReference>
<evidence type="ECO:0000256" key="1">
    <source>
        <dbReference type="ARBA" id="ARBA00004202"/>
    </source>
</evidence>
<dbReference type="InterPro" id="IPR030946">
    <property type="entry name" value="EcfA2"/>
</dbReference>
<comment type="subunit">
    <text evidence="8">Forms a stable energy-coupling factor (ECF) transporter complex composed of 2 membrane-embedded substrate-binding proteins (S component), 2 ATP-binding proteins (A component) and 2 transmembrane proteins (T component).</text>
</comment>
<evidence type="ECO:0000259" key="9">
    <source>
        <dbReference type="PROSITE" id="PS50893"/>
    </source>
</evidence>
<sequence>MIRLEHVSYTYTKGGPFEKKALDDVSLHIHEGEFIGVIGHTGSGKSTLIQLLNGLLKPDSGAVIIDGKSLSDKATKMRDIRFAVGLVMQYPEYQLFEETIAKDIAFGPRNMGLSEEEIQRRVAFAAEVVGLKAELLEKSPFDLSGGQKRRAAIAGVLAMQPKVLILDEPTAGLDPAGRDEILYKIRDMHERMGLTVLLVSHSMEDVAALADRILVMNGGKLAMADTPDKIFARSEELTAMGLDVPNITSIADGLREAGVPLTQGIYTLDAAVHAILQLERGKH</sequence>
<keyword evidence="7 8" id="KW-0472">Membrane</keyword>
<dbReference type="InterPro" id="IPR003593">
    <property type="entry name" value="AAA+_ATPase"/>
</dbReference>
<evidence type="ECO:0000256" key="8">
    <source>
        <dbReference type="RuleBase" id="RU365104"/>
    </source>
</evidence>
<name>A0A650EML9_9FIRM</name>
<dbReference type="SUPFAM" id="SSF52540">
    <property type="entry name" value="P-loop containing nucleoside triphosphate hydrolases"/>
    <property type="match status" value="1"/>
</dbReference>
<protein>
    <recommendedName>
        <fullName evidence="8">Energy-coupling factor transporter ATP-binding protein EcfA2</fullName>
        <ecNumber evidence="8">7.-.-.-</ecNumber>
    </recommendedName>
</protein>